<dbReference type="EMBL" id="JPKZ01000091">
    <property type="protein sequence ID" value="KHN89027.1"/>
    <property type="molecule type" value="Genomic_DNA"/>
</dbReference>
<accession>A0A0B2W633</accession>
<organism evidence="1 2">
    <name type="scientific">Toxocara canis</name>
    <name type="common">Canine roundworm</name>
    <dbReference type="NCBI Taxonomy" id="6265"/>
    <lineage>
        <taxon>Eukaryota</taxon>
        <taxon>Metazoa</taxon>
        <taxon>Ecdysozoa</taxon>
        <taxon>Nematoda</taxon>
        <taxon>Chromadorea</taxon>
        <taxon>Rhabditida</taxon>
        <taxon>Spirurina</taxon>
        <taxon>Ascaridomorpha</taxon>
        <taxon>Ascaridoidea</taxon>
        <taxon>Toxocaridae</taxon>
        <taxon>Toxocara</taxon>
    </lineage>
</organism>
<dbReference type="Proteomes" id="UP000031036">
    <property type="component" value="Unassembled WGS sequence"/>
</dbReference>
<sequence>MDDLWNSLQREAAVISWRSNVDIKLTLGFNHRANRRSSKQPPQSAARNYKRMWLVLDDVHSIHRGCNP</sequence>
<name>A0A0B2W633_TOXCA</name>
<protein>
    <submittedName>
        <fullName evidence="1">Uncharacterized protein</fullName>
    </submittedName>
</protein>
<dbReference type="AlphaFoldDB" id="A0A0B2W633"/>
<reference evidence="1 2" key="1">
    <citation type="submission" date="2014-11" db="EMBL/GenBank/DDBJ databases">
        <title>Genetic blueprint of the zoonotic pathogen Toxocara canis.</title>
        <authorList>
            <person name="Zhu X.-Q."/>
            <person name="Korhonen P.K."/>
            <person name="Cai H."/>
            <person name="Young N.D."/>
            <person name="Nejsum P."/>
            <person name="von Samson-Himmelstjerna G."/>
            <person name="Boag P.R."/>
            <person name="Tan P."/>
            <person name="Li Q."/>
            <person name="Min J."/>
            <person name="Yang Y."/>
            <person name="Wang X."/>
            <person name="Fang X."/>
            <person name="Hall R.S."/>
            <person name="Hofmann A."/>
            <person name="Sternberg P.W."/>
            <person name="Jex A.R."/>
            <person name="Gasser R.B."/>
        </authorList>
    </citation>
    <scope>NUCLEOTIDE SEQUENCE [LARGE SCALE GENOMIC DNA]</scope>
    <source>
        <strain evidence="1">PN_DK_2014</strain>
    </source>
</reference>
<comment type="caution">
    <text evidence="1">The sequence shown here is derived from an EMBL/GenBank/DDBJ whole genome shotgun (WGS) entry which is preliminary data.</text>
</comment>
<keyword evidence="2" id="KW-1185">Reference proteome</keyword>
<proteinExistence type="predicted"/>
<evidence type="ECO:0000313" key="1">
    <source>
        <dbReference type="EMBL" id="KHN89027.1"/>
    </source>
</evidence>
<gene>
    <name evidence="1" type="ORF">Tcan_04771</name>
</gene>
<evidence type="ECO:0000313" key="2">
    <source>
        <dbReference type="Proteomes" id="UP000031036"/>
    </source>
</evidence>